<evidence type="ECO:0000313" key="2">
    <source>
        <dbReference type="Proteomes" id="UP000029734"/>
    </source>
</evidence>
<dbReference type="Proteomes" id="UP000029734">
    <property type="component" value="Unassembled WGS sequence"/>
</dbReference>
<protein>
    <submittedName>
        <fullName evidence="1">XRE family transcriptional regulator</fullName>
    </submittedName>
</protein>
<dbReference type="OrthoDB" id="7568952at2"/>
<name>A0A098M2N6_9BACL</name>
<dbReference type="eggNOG" id="ENOG5033MAA">
    <property type="taxonomic scope" value="Bacteria"/>
</dbReference>
<dbReference type="AlphaFoldDB" id="A0A098M2N6"/>
<reference evidence="1 2" key="1">
    <citation type="submission" date="2014-08" db="EMBL/GenBank/DDBJ databases">
        <authorList>
            <person name="den Bakker H.C."/>
        </authorList>
    </citation>
    <scope>NUCLEOTIDE SEQUENCE [LARGE SCALE GENOMIC DNA]</scope>
    <source>
        <strain evidence="1 2">DSM 18334</strain>
    </source>
</reference>
<accession>A0A098M2N6</accession>
<dbReference type="RefSeq" id="WP_036653900.1">
    <property type="nucleotide sequence ID" value="NZ_JQCR01000003.1"/>
</dbReference>
<dbReference type="EMBL" id="JQCR01000003">
    <property type="protein sequence ID" value="KGE16243.1"/>
    <property type="molecule type" value="Genomic_DNA"/>
</dbReference>
<evidence type="ECO:0000313" key="1">
    <source>
        <dbReference type="EMBL" id="KGE16243.1"/>
    </source>
</evidence>
<gene>
    <name evidence="1" type="ORF">PWYN_15900</name>
</gene>
<dbReference type="STRING" id="268407.PWYN_15900"/>
<sequence>MFLGLFAGLGKDRTKLGAWIDRRGIKQEWLVLKSGLNRNTVRLACNDCDHMPTGKTMQKIIKALREVDSSVRAEQFWDL</sequence>
<comment type="caution">
    <text evidence="1">The sequence shown here is derived from an EMBL/GenBank/DDBJ whole genome shotgun (WGS) entry which is preliminary data.</text>
</comment>
<reference evidence="1 2" key="2">
    <citation type="submission" date="2014-10" db="EMBL/GenBank/DDBJ databases">
        <title>Comparative genomics of the Paenibacillus odorifer group.</title>
        <authorList>
            <person name="Tsai Y.-C."/>
            <person name="Martin N."/>
            <person name="Korlach J."/>
            <person name="Wiedmann M."/>
        </authorList>
    </citation>
    <scope>NUCLEOTIDE SEQUENCE [LARGE SCALE GENOMIC DNA]</scope>
    <source>
        <strain evidence="1 2">DSM 18334</strain>
    </source>
</reference>
<organism evidence="1 2">
    <name type="scientific">Paenibacillus wynnii</name>
    <dbReference type="NCBI Taxonomy" id="268407"/>
    <lineage>
        <taxon>Bacteria</taxon>
        <taxon>Bacillati</taxon>
        <taxon>Bacillota</taxon>
        <taxon>Bacilli</taxon>
        <taxon>Bacillales</taxon>
        <taxon>Paenibacillaceae</taxon>
        <taxon>Paenibacillus</taxon>
    </lineage>
</organism>
<keyword evidence="2" id="KW-1185">Reference proteome</keyword>
<proteinExistence type="predicted"/>